<dbReference type="InterPro" id="IPR003593">
    <property type="entry name" value="AAA+_ATPase"/>
</dbReference>
<dbReference type="RefSeq" id="WP_125665412.1">
    <property type="nucleotide sequence ID" value="NZ_AP019308.1"/>
</dbReference>
<dbReference type="PANTHER" id="PTHR42939:SF1">
    <property type="entry name" value="ABC TRANSPORTER ATP-BINDING PROTEIN ALBC-RELATED"/>
    <property type="match status" value="1"/>
</dbReference>
<dbReference type="OrthoDB" id="2643074at2"/>
<keyword evidence="1" id="KW-0067">ATP-binding</keyword>
<accession>A0A3G9JG75</accession>
<dbReference type="GO" id="GO:0016887">
    <property type="term" value="F:ATP hydrolysis activity"/>
    <property type="evidence" value="ECO:0007669"/>
    <property type="project" value="InterPro"/>
</dbReference>
<dbReference type="SMART" id="SM00382">
    <property type="entry name" value="AAA"/>
    <property type="match status" value="1"/>
</dbReference>
<protein>
    <submittedName>
        <fullName evidence="1">Multidrug ABC transporter ATP-binding protein</fullName>
    </submittedName>
</protein>
<dbReference type="SUPFAM" id="SSF52540">
    <property type="entry name" value="P-loop containing nucleoside triphosphate hydrolases"/>
    <property type="match status" value="1"/>
</dbReference>
<reference evidence="1 2" key="1">
    <citation type="submission" date="2018-11" db="EMBL/GenBank/DDBJ databases">
        <title>Complete genome sequence of Paenibacillus baekrokdamisoli strain KCTC 33723.</title>
        <authorList>
            <person name="Kang S.W."/>
            <person name="Lee K.C."/>
            <person name="Kim K.K."/>
            <person name="Kim J.S."/>
            <person name="Kim D.S."/>
            <person name="Ko S.H."/>
            <person name="Yang S.H."/>
            <person name="Lee J.S."/>
        </authorList>
    </citation>
    <scope>NUCLEOTIDE SEQUENCE [LARGE SCALE GENOMIC DNA]</scope>
    <source>
        <strain evidence="1 2">KCTC 33723</strain>
    </source>
</reference>
<dbReference type="Gene3D" id="3.40.50.300">
    <property type="entry name" value="P-loop containing nucleotide triphosphate hydrolases"/>
    <property type="match status" value="1"/>
</dbReference>
<proteinExistence type="predicted"/>
<dbReference type="EMBL" id="AP019308">
    <property type="protein sequence ID" value="BBH24901.1"/>
    <property type="molecule type" value="Genomic_DNA"/>
</dbReference>
<keyword evidence="2" id="KW-1185">Reference proteome</keyword>
<dbReference type="Proteomes" id="UP000275368">
    <property type="component" value="Chromosome"/>
</dbReference>
<organism evidence="1 2">
    <name type="scientific">Paenibacillus baekrokdamisoli</name>
    <dbReference type="NCBI Taxonomy" id="1712516"/>
    <lineage>
        <taxon>Bacteria</taxon>
        <taxon>Bacillati</taxon>
        <taxon>Bacillota</taxon>
        <taxon>Bacilli</taxon>
        <taxon>Bacillales</taxon>
        <taxon>Paenibacillaceae</taxon>
        <taxon>Paenibacillus</taxon>
    </lineage>
</organism>
<evidence type="ECO:0000313" key="2">
    <source>
        <dbReference type="Proteomes" id="UP000275368"/>
    </source>
</evidence>
<dbReference type="PROSITE" id="PS50893">
    <property type="entry name" value="ABC_TRANSPORTER_2"/>
    <property type="match status" value="1"/>
</dbReference>
<sequence>MLELQRVIWRSSGSDFRLFIPRLTIKSGITLLVGRNGAGKSSLLKLMATAQFPMEGDILYNGMTTARDLAVIRSSIGFVPTGIELYEEMRTTKLLHYLAELKGVSDPSQLDQLMADFNLTLYKTHKIKSLAQGIRQRIALAQAWIGTPAYLFLDEPLNALDSLERLQFIKYVATNARNRTIVISTHELNEWEAWADRVLWLDDGKTLFYGTVTEWSADLPLSVWEGRVNAAHYFQLDPAHVLHVREDEREFVVRYLGSEPPEGHFIKQITSLEDAYFIRCRSQRSLLNASMNLVKNRSS</sequence>
<evidence type="ECO:0000313" key="1">
    <source>
        <dbReference type="EMBL" id="BBH24901.1"/>
    </source>
</evidence>
<dbReference type="InterPro" id="IPR003439">
    <property type="entry name" value="ABC_transporter-like_ATP-bd"/>
</dbReference>
<dbReference type="GO" id="GO:0005524">
    <property type="term" value="F:ATP binding"/>
    <property type="evidence" value="ECO:0007669"/>
    <property type="project" value="UniProtKB-KW"/>
</dbReference>
<keyword evidence="1" id="KW-0547">Nucleotide-binding</keyword>
<dbReference type="InterPro" id="IPR027417">
    <property type="entry name" value="P-loop_NTPase"/>
</dbReference>
<dbReference type="InterPro" id="IPR051782">
    <property type="entry name" value="ABC_Transporter_VariousFunc"/>
</dbReference>
<name>A0A3G9JG75_9BACL</name>
<dbReference type="AlphaFoldDB" id="A0A3G9JG75"/>
<dbReference type="KEGG" id="pbk:Back11_62460"/>
<gene>
    <name evidence="1" type="ORF">Back11_62460</name>
</gene>
<dbReference type="PANTHER" id="PTHR42939">
    <property type="entry name" value="ABC TRANSPORTER ATP-BINDING PROTEIN ALBC-RELATED"/>
    <property type="match status" value="1"/>
</dbReference>
<dbReference type="Pfam" id="PF00005">
    <property type="entry name" value="ABC_tran"/>
    <property type="match status" value="1"/>
</dbReference>